<dbReference type="Proteomes" id="UP000001997">
    <property type="component" value="Unassembled WGS sequence"/>
</dbReference>
<organism evidence="2 3">
    <name type="scientific">Meyerozyma guilliermondii (strain ATCC 6260 / CBS 566 / DSM 6381 / JCM 1539 / NBRC 10279 / NRRL Y-324)</name>
    <name type="common">Yeast</name>
    <name type="synonym">Candida guilliermondii</name>
    <dbReference type="NCBI Taxonomy" id="294746"/>
    <lineage>
        <taxon>Eukaryota</taxon>
        <taxon>Fungi</taxon>
        <taxon>Dikarya</taxon>
        <taxon>Ascomycota</taxon>
        <taxon>Saccharomycotina</taxon>
        <taxon>Pichiomycetes</taxon>
        <taxon>Debaryomycetaceae</taxon>
        <taxon>Meyerozyma</taxon>
    </lineage>
</organism>
<keyword evidence="3" id="KW-1185">Reference proteome</keyword>
<dbReference type="InParanoid" id="A5DQH8"/>
<keyword evidence="1" id="KW-1133">Transmembrane helix</keyword>
<keyword evidence="1" id="KW-0812">Transmembrane</keyword>
<dbReference type="GeneID" id="5124164"/>
<dbReference type="EMBL" id="CH408161">
    <property type="protein sequence ID" value="EDK41431.2"/>
    <property type="molecule type" value="Genomic_DNA"/>
</dbReference>
<evidence type="ECO:0000256" key="1">
    <source>
        <dbReference type="SAM" id="Phobius"/>
    </source>
</evidence>
<proteinExistence type="predicted"/>
<dbReference type="AlphaFoldDB" id="A5DQH8"/>
<evidence type="ECO:0000313" key="2">
    <source>
        <dbReference type="EMBL" id="EDK41431.2"/>
    </source>
</evidence>
<reference evidence="2 3" key="1">
    <citation type="journal article" date="2009" name="Nature">
        <title>Evolution of pathogenicity and sexual reproduction in eight Candida genomes.</title>
        <authorList>
            <person name="Butler G."/>
            <person name="Rasmussen M.D."/>
            <person name="Lin M.F."/>
            <person name="Santos M.A."/>
            <person name="Sakthikumar S."/>
            <person name="Munro C.A."/>
            <person name="Rheinbay E."/>
            <person name="Grabherr M."/>
            <person name="Forche A."/>
            <person name="Reedy J.L."/>
            <person name="Agrafioti I."/>
            <person name="Arnaud M.B."/>
            <person name="Bates S."/>
            <person name="Brown A.J."/>
            <person name="Brunke S."/>
            <person name="Costanzo M.C."/>
            <person name="Fitzpatrick D.A."/>
            <person name="de Groot P.W."/>
            <person name="Harris D."/>
            <person name="Hoyer L.L."/>
            <person name="Hube B."/>
            <person name="Klis F.M."/>
            <person name="Kodira C."/>
            <person name="Lennard N."/>
            <person name="Logue M.E."/>
            <person name="Martin R."/>
            <person name="Neiman A.M."/>
            <person name="Nikolaou E."/>
            <person name="Quail M.A."/>
            <person name="Quinn J."/>
            <person name="Santos M.C."/>
            <person name="Schmitzberger F.F."/>
            <person name="Sherlock G."/>
            <person name="Shah P."/>
            <person name="Silverstein K.A."/>
            <person name="Skrzypek M.S."/>
            <person name="Soll D."/>
            <person name="Staggs R."/>
            <person name="Stansfield I."/>
            <person name="Stumpf M.P."/>
            <person name="Sudbery P.E."/>
            <person name="Srikantha T."/>
            <person name="Zeng Q."/>
            <person name="Berman J."/>
            <person name="Berriman M."/>
            <person name="Heitman J."/>
            <person name="Gow N.A."/>
            <person name="Lorenz M.C."/>
            <person name="Birren B.W."/>
            <person name="Kellis M."/>
            <person name="Cuomo C.A."/>
        </authorList>
    </citation>
    <scope>NUCLEOTIDE SEQUENCE [LARGE SCALE GENOMIC DNA]</scope>
    <source>
        <strain evidence="3">ATCC 6260 / CBS 566 / DSM 6381 / JCM 1539 / NBRC 10279 / NRRL Y-324</strain>
    </source>
</reference>
<evidence type="ECO:0000313" key="3">
    <source>
        <dbReference type="Proteomes" id="UP000001997"/>
    </source>
</evidence>
<sequence>MALVATIRGGLPGRCSGVSQQSEYDSPYVAPVAARARCGSMRGTCTTEYMHRIRFSLFSLFLFFDSFCFVFLLNLSQVLDIAHCAIGIGLHISSSDLPLVEKSVFSSQFLAFFLHFSIYNSDLLVVWDSRFGFGNGFLAKEKIKNSTITPKKSFSINYPIFSRRRFFQHKKEKRAVCGAIEPTSGPHSALMFAQDIGKWNRIYWSSGSRNQRIGGEPYMFHWSRKVPHTTDEPSGKLGHGKSCHKHGSSKTQIFDQRNEPFSFANWTRQLSLIFFVVFVSLKPGIFCQNYSIYRKHNSTAKTCKKIEPVGFRFVDQFRFFLPLKNLKNSTKRHIGSHLRYSRPGQKCGHVFLAQGKFWHSLFPAIRLGGFSRNMSFQLFPLAGSWSVFPSIWDLWLVADTQKCPKNRSGCSESSVGAD</sequence>
<keyword evidence="1" id="KW-0472">Membrane</keyword>
<accession>A5DQH8</accession>
<protein>
    <submittedName>
        <fullName evidence="2">Uncharacterized protein</fullName>
    </submittedName>
</protein>
<dbReference type="KEGG" id="pgu:PGUG_05529"/>
<dbReference type="VEuPathDB" id="FungiDB:PGUG_05529"/>
<dbReference type="HOGENOM" id="CLU_657395_0_0_1"/>
<dbReference type="RefSeq" id="XP_001482509.2">
    <property type="nucleotide sequence ID" value="XM_001482459.1"/>
</dbReference>
<feature type="transmembrane region" description="Helical" evidence="1">
    <location>
        <begin position="57"/>
        <end position="75"/>
    </location>
</feature>
<name>A5DQH8_PICGU</name>
<gene>
    <name evidence="2" type="ORF">PGUG_05529</name>
</gene>
<dbReference type="OMA" id="TEYMHRI"/>